<proteinExistence type="predicted"/>
<protein>
    <submittedName>
        <fullName evidence="2">Uncharacterized protein</fullName>
    </submittedName>
</protein>
<comment type="caution">
    <text evidence="2">The sequence shown here is derived from an EMBL/GenBank/DDBJ whole genome shotgun (WGS) entry which is preliminary data.</text>
</comment>
<dbReference type="InterPro" id="IPR014972">
    <property type="entry name" value="Phage_Mu_Gp37"/>
</dbReference>
<accession>A0A0F9UHP7</accession>
<dbReference type="EMBL" id="LAZR01000987">
    <property type="protein sequence ID" value="KKN53123.1"/>
    <property type="molecule type" value="Genomic_DNA"/>
</dbReference>
<organism evidence="2">
    <name type="scientific">marine sediment metagenome</name>
    <dbReference type="NCBI Taxonomy" id="412755"/>
    <lineage>
        <taxon>unclassified sequences</taxon>
        <taxon>metagenomes</taxon>
        <taxon>ecological metagenomes</taxon>
    </lineage>
</organism>
<feature type="region of interest" description="Disordered" evidence="1">
    <location>
        <begin position="192"/>
        <end position="215"/>
    </location>
</feature>
<reference evidence="2" key="1">
    <citation type="journal article" date="2015" name="Nature">
        <title>Complex archaea that bridge the gap between prokaryotes and eukaryotes.</title>
        <authorList>
            <person name="Spang A."/>
            <person name="Saw J.H."/>
            <person name="Jorgensen S.L."/>
            <person name="Zaremba-Niedzwiedzka K."/>
            <person name="Martijn J."/>
            <person name="Lind A.E."/>
            <person name="van Eijk R."/>
            <person name="Schleper C."/>
            <person name="Guy L."/>
            <person name="Ettema T.J."/>
        </authorList>
    </citation>
    <scope>NUCLEOTIDE SEQUENCE</scope>
</reference>
<name>A0A0F9UHP7_9ZZZZ</name>
<evidence type="ECO:0000256" key="1">
    <source>
        <dbReference type="SAM" id="MobiDB-lite"/>
    </source>
</evidence>
<evidence type="ECO:0000313" key="2">
    <source>
        <dbReference type="EMBL" id="KKN53123.1"/>
    </source>
</evidence>
<gene>
    <name evidence="2" type="ORF">LCGC14_0605510</name>
</gene>
<sequence>MASVRQTIEEGLIAELKRSLSRELNPGGGYLQAVEIYNGEIERSEGPDDFLRALRGRSPVILVGAAGASIRAESVSRNRYARRISIELYVASNHNRTREHRTRSDVVADGDPTADPGIYQIAEDVQQILSGNDLGLTGVGPLNPRREDVLLQEPGFTVWRLIYDVDTDAHVKPHDFADRQLTDYQIDGNLVDEDGETVLPSPPNPLVESDGSLTP</sequence>
<dbReference type="Pfam" id="PF08873">
    <property type="entry name" value="Phage_Mu_Gp37"/>
    <property type="match status" value="1"/>
</dbReference>
<dbReference type="AlphaFoldDB" id="A0A0F9UHP7"/>